<dbReference type="Gramene" id="OIW12654">
    <property type="protein sequence ID" value="OIW12654"/>
    <property type="gene ID" value="TanjilG_24587"/>
</dbReference>
<dbReference type="PROSITE" id="PS51774">
    <property type="entry name" value="NAB"/>
    <property type="match status" value="2"/>
</dbReference>
<feature type="region of interest" description="Disordered" evidence="4">
    <location>
        <begin position="102"/>
        <end position="122"/>
    </location>
</feature>
<dbReference type="STRING" id="3871.A0A4P1RK24"/>
<comment type="similarity">
    <text evidence="2">Belongs to the NET family.</text>
</comment>
<feature type="coiled-coil region" evidence="3">
    <location>
        <begin position="1700"/>
        <end position="1769"/>
    </location>
</feature>
<sequence length="2249" mass="257651">MDSMVKQMIKLIEEDADTFAMRAEMYYKKRPELMELVGEFYRAYRALAERYDHATGVIRQAHRTMPEAFPNQILMMDEIDAEPHTPDTSHLSRTFLETYEPQNDASTNFPSVKRNRDHSEEPDSAINKIGLKQLNDLVLPEEQVNIAKIAVGHARRELSFLGTQEESIRINNESHDSRTQVLSESERVTEAVTEVIALKGALAKLESEKEAGLHQYQQSLEKLSNLESQVSHAIEKSQGLDERASKAESEAQVLKESLTKLQAEREASLNQYQKCLETISNLEKNISFAQKDAGELNERATRAETEAESLRQDLARIEAERDVVLVQYKQCLESLSKLEERSKEAEDNARRINEQADKSEKEIEALKLKVAELTEEKEDAALHYQQCLEIISILEHKLSCAEEDVHRLNSKVDDGAEKLHSSERKCLLLETSNQTLQSELQSLAQKLGSQSEELSEKQRELGTLWASLQEERLRFITAETAFYLSGHYMDSMVKQMIKLIEEDADTFAMRAEMYYKKRPELMELVGEFYRAYRALAERYDHATGVIRQAHRTMPEAFPNQILMMDEIDAEPHTPDTSHLSRTFLETYEPQNDASTNFPSVKRNRDHSEEPDSAINKIGLKQLNDLVLPEEQVNIAKIAVGHARRELSFLGTQEESIRINNESHDSRTQVLSESERVTEAVTEVIALKGALAKLESEKEAGLHQYQQSLEKLSNLESQVSHAIEKSQGLDERASKAESEAQVLKESLTKLQAEREASLNQYQKCLETISNLEKNISFAQKDAGELNERATRAETEAESLRQDLARIEAERDVVLVQYKQCLESLSKLEERSKEAEDNARRINEQADKSEKEIEALKLKVAELTEEKEDAALHYQQCLEIISILEHKLSCAEEDVHRLNSKVDDGAEKLHSSERKCLLLETSNQTLQSELQSLAQKLGSQSEELSEKQRELGTLWASLQEERLRFITAETAFQTLQNLHSQSQENLRSLAADLHGKAEILENMESNKHALEHEVHRVKEENKILNEHKISSSLSIKKLQDEILNLREIIEKLEKEVELRADERNALQQEIYCLKEELIDLNKRHEAMLEEVGSTELDPQCFGASVKQLQDDNSKLKETCEAIKGVKASLMVKLDVMEKILEKNSVLENSLSDLNAEMESVRGKVKVLEETCQSLLEEKSTLAADKDTLFSQLQVKTEKLEKLSEKNNLLENSLSGVNAELEGLRVKLKMLEDRCQLFDDEKSSIISEKETFVSQLNISQKTLKDLEKQCNELELKHLEVKGERESALQKVEELLVLLYSEREEHTRVMKLNEDDLAEKDLRIHTLKEDVNFQKKEHEEELDRAVHAQTEIFILQKCMQDLEEKNLSLLVEPERLSEASKMSEKMILKLETENVQKRVDVNSLSEEIRTLRTGLLKVLKTLDTNNEHLCEDKLEEDQILLNHIHRTLQETQKSFVTTSNKNQQLDIENSVLVTFLRQLKLKVENVLSERDALREEFKLQSKQLLALQIEDQKILEKNQEMKLTIGKGEERMKVMTTEIENLRKKMSDSEEGYKSLQEQSCKTLEETKSLMKRCIDLGEEKSILEEEICSATLAQSNISLIYQNTIFEKLLELKELSEDLDKLQFVNNDLEERLKIMALKFEDAEMENLHVKESFVKSNVELKLVESVNDQLSSQISTEKELLSQKEIELLEAANMFCALQTEKTELRRMVEDLKVKYNEARGTLEDQANQILKLSSDKDHRNEELECLIEVNQKLESEMRHLYQELGETKLRENELNYELHKGTDDIEQWETQAETLYAGLQISAVNETLFEGKVSELADMCENLECQNYTKDMESKLLKETVRKLEDENGRLRSHLAAYVPAISALNDCITSLEMHTLVHAKPHEHEESKVQDSVDHQYNESGRQIDDDHTLMALNALLDFQDMKRRTIAIEMAVKQITGSFKPKDEIRGAKVNQHGPSNEIEVLPKNITLDQTSESSSYGISRRRTLVDDNKMLDLCETADQDGITEVDMTQNMAPRGANNNNQALIPQGEVGYMERDNKYPSSESLVEKELSVDKLEISRRLAQPHEEGNMSEVLERLDSDAQKLTNLQITIQDLVKKVEITETGKKGKSVEYNSVKDQLEAAQETITKLLDANHKLKKNVEDSRLSFDERAVVQSDEIGSVSRRRITEYAQRGSEKIGQLQLEVQRLQFLLLKLSGGKESKEKAKVADHRSPKVLLRDYLYGGTRTNNQKKKKIPCLFACVKTLTKGD</sequence>
<feature type="coiled-coil region" evidence="3">
    <location>
        <begin position="216"/>
        <end position="460"/>
    </location>
</feature>
<evidence type="ECO:0000256" key="4">
    <source>
        <dbReference type="SAM" id="MobiDB-lite"/>
    </source>
</evidence>
<dbReference type="InterPro" id="IPR011684">
    <property type="entry name" value="NAB"/>
</dbReference>
<reference evidence="6 7" key="1">
    <citation type="journal article" date="2017" name="Plant Biotechnol. J.">
        <title>A comprehensive draft genome sequence for lupin (Lupinus angustifolius), an emerging health food: insights into plant-microbe interactions and legume evolution.</title>
        <authorList>
            <person name="Hane J.K."/>
            <person name="Ming Y."/>
            <person name="Kamphuis L.G."/>
            <person name="Nelson M.N."/>
            <person name="Garg G."/>
            <person name="Atkins C.A."/>
            <person name="Bayer P.E."/>
            <person name="Bravo A."/>
            <person name="Bringans S."/>
            <person name="Cannon S."/>
            <person name="Edwards D."/>
            <person name="Foley R."/>
            <person name="Gao L.L."/>
            <person name="Harrison M.J."/>
            <person name="Huang W."/>
            <person name="Hurgobin B."/>
            <person name="Li S."/>
            <person name="Liu C.W."/>
            <person name="McGrath A."/>
            <person name="Morahan G."/>
            <person name="Murray J."/>
            <person name="Weller J."/>
            <person name="Jian J."/>
            <person name="Singh K.B."/>
        </authorList>
    </citation>
    <scope>NUCLEOTIDE SEQUENCE [LARGE SCALE GENOMIC DNA]</scope>
    <source>
        <strain evidence="7">cv. Tanjil</strain>
        <tissue evidence="6">Whole plant</tissue>
    </source>
</reference>
<dbReference type="InterPro" id="IPR051861">
    <property type="entry name" value="NET_actin-binding_domain"/>
</dbReference>
<evidence type="ECO:0000256" key="2">
    <source>
        <dbReference type="ARBA" id="ARBA00038006"/>
    </source>
</evidence>
<keyword evidence="1 3" id="KW-0175">Coiled coil</keyword>
<keyword evidence="7" id="KW-1185">Reference proteome</keyword>
<proteinExistence type="inferred from homology"/>
<dbReference type="Proteomes" id="UP000188354">
    <property type="component" value="Chromosome LG04"/>
</dbReference>
<feature type="region of interest" description="Disordered" evidence="4">
    <location>
        <begin position="590"/>
        <end position="610"/>
    </location>
</feature>
<feature type="domain" description="NAB" evidence="5">
    <location>
        <begin position="461"/>
        <end position="546"/>
    </location>
</feature>
<feature type="coiled-coil region" evidence="3">
    <location>
        <begin position="2113"/>
        <end position="2140"/>
    </location>
</feature>
<accession>A0A4P1RK24</accession>
<organism evidence="6 7">
    <name type="scientific">Lupinus angustifolius</name>
    <name type="common">Narrow-leaved blue lupine</name>
    <dbReference type="NCBI Taxonomy" id="3871"/>
    <lineage>
        <taxon>Eukaryota</taxon>
        <taxon>Viridiplantae</taxon>
        <taxon>Streptophyta</taxon>
        <taxon>Embryophyta</taxon>
        <taxon>Tracheophyta</taxon>
        <taxon>Spermatophyta</taxon>
        <taxon>Magnoliopsida</taxon>
        <taxon>eudicotyledons</taxon>
        <taxon>Gunneridae</taxon>
        <taxon>Pentapetalae</taxon>
        <taxon>rosids</taxon>
        <taxon>fabids</taxon>
        <taxon>Fabales</taxon>
        <taxon>Fabaceae</taxon>
        <taxon>Papilionoideae</taxon>
        <taxon>50 kb inversion clade</taxon>
        <taxon>genistoids sensu lato</taxon>
        <taxon>core genistoids</taxon>
        <taxon>Genisteae</taxon>
        <taxon>Lupinus</taxon>
    </lineage>
</organism>
<evidence type="ECO:0000313" key="6">
    <source>
        <dbReference type="EMBL" id="OIW12654.1"/>
    </source>
</evidence>
<protein>
    <recommendedName>
        <fullName evidence="5">NAB domain-containing protein</fullName>
    </recommendedName>
</protein>
<feature type="coiled-coil region" evidence="3">
    <location>
        <begin position="704"/>
        <end position="948"/>
    </location>
</feature>
<feature type="coiled-coil region" evidence="3">
    <location>
        <begin position="998"/>
        <end position="1280"/>
    </location>
</feature>
<dbReference type="PANTHER" id="PTHR32258">
    <property type="entry name" value="PROTEIN NETWORKED 4A"/>
    <property type="match status" value="1"/>
</dbReference>
<dbReference type="EMBL" id="CM007364">
    <property type="protein sequence ID" value="OIW12654.1"/>
    <property type="molecule type" value="Genomic_DNA"/>
</dbReference>
<dbReference type="GO" id="GO:0005886">
    <property type="term" value="C:plasma membrane"/>
    <property type="evidence" value="ECO:0007669"/>
    <property type="project" value="TreeGrafter"/>
</dbReference>
<evidence type="ECO:0000256" key="3">
    <source>
        <dbReference type="SAM" id="Coils"/>
    </source>
</evidence>
<dbReference type="SUPFAM" id="SSF57997">
    <property type="entry name" value="Tropomyosin"/>
    <property type="match status" value="3"/>
</dbReference>
<feature type="domain" description="NAB" evidence="5">
    <location>
        <begin position="1"/>
        <end position="58"/>
    </location>
</feature>
<dbReference type="Pfam" id="PF07765">
    <property type="entry name" value="KIP1"/>
    <property type="match status" value="2"/>
</dbReference>
<evidence type="ECO:0000313" key="7">
    <source>
        <dbReference type="Proteomes" id="UP000188354"/>
    </source>
</evidence>
<gene>
    <name evidence="6" type="ORF">TanjilG_24587</name>
</gene>
<feature type="coiled-coil region" evidence="3">
    <location>
        <begin position="1521"/>
        <end position="1555"/>
    </location>
</feature>
<dbReference type="PANTHER" id="PTHR32258:SF20">
    <property type="entry name" value="KINASE INTERACTING (KIP1-LIKE) FAMILY PROTEIN"/>
    <property type="match status" value="1"/>
</dbReference>
<evidence type="ECO:0000256" key="1">
    <source>
        <dbReference type="ARBA" id="ARBA00023054"/>
    </source>
</evidence>
<dbReference type="GO" id="GO:0051015">
    <property type="term" value="F:actin filament binding"/>
    <property type="evidence" value="ECO:0007669"/>
    <property type="project" value="TreeGrafter"/>
</dbReference>
<feature type="coiled-coil region" evidence="3">
    <location>
        <begin position="1609"/>
        <end position="1643"/>
    </location>
</feature>
<evidence type="ECO:0000259" key="5">
    <source>
        <dbReference type="PROSITE" id="PS51774"/>
    </source>
</evidence>
<name>A0A4P1RK24_LUPAN</name>